<dbReference type="KEGG" id="scy:SCATT_p05460"/>
<proteinExistence type="predicted"/>
<keyword evidence="2" id="KW-1185">Reference proteome</keyword>
<dbReference type="RefSeq" id="WP_014151634.1">
    <property type="nucleotide sequence ID" value="NC_016113.1"/>
</dbReference>
<accession>F8JJD9</accession>
<dbReference type="EMBL" id="CP003229">
    <property type="protein sequence ID" value="AEW98739.1"/>
    <property type="molecule type" value="Genomic_DNA"/>
</dbReference>
<gene>
    <name evidence="1" type="ordered locus">SCATT_p05460</name>
</gene>
<protein>
    <submittedName>
        <fullName evidence="1">SpcZ</fullName>
    </submittedName>
</protein>
<sequence>MTAERTWAGAFPLTDVTGALPGWPVQVAAVLLEGMAPADTGQWARQVQDQLARMAARHRQVPFTVVHHWHSGDVGPLLAEAAGHHGEDPAAQHAVTALHDRALAGEAVPEEVWRATLEPALRQVYRWAYAYQDAYTTASDAARAFALSRGYDEAEATAYGESYAQLNTEANARVHAEANASANAAAAAAAFAGADPAGYAACVPYAHVRACLRAYAGGDGRRHRDGCVRLAGGLVRGLTRVA</sequence>
<dbReference type="AlphaFoldDB" id="F8JJD9"/>
<organism evidence="1 2">
    <name type="scientific">Streptantibioticus cattleyicolor (strain ATCC 35852 / DSM 46488 / JCM 4925 / NBRC 14057 / NRRL 8057)</name>
    <name type="common">Streptomyces cattleya</name>
    <dbReference type="NCBI Taxonomy" id="1003195"/>
    <lineage>
        <taxon>Bacteria</taxon>
        <taxon>Bacillati</taxon>
        <taxon>Actinomycetota</taxon>
        <taxon>Actinomycetes</taxon>
        <taxon>Kitasatosporales</taxon>
        <taxon>Streptomycetaceae</taxon>
        <taxon>Streptantibioticus</taxon>
    </lineage>
</organism>
<keyword evidence="1" id="KW-0614">Plasmid</keyword>
<dbReference type="Proteomes" id="UP000007842">
    <property type="component" value="Plasmid pSCATT"/>
</dbReference>
<dbReference type="KEGG" id="sct:SCAT_p1185"/>
<accession>G8XGI1</accession>
<evidence type="ECO:0000313" key="1">
    <source>
        <dbReference type="EMBL" id="AEW98739.1"/>
    </source>
</evidence>
<dbReference type="OrthoDB" id="3390958at2"/>
<dbReference type="PATRIC" id="fig|1003195.11.peg.1144"/>
<name>F8JJD9_STREN</name>
<reference evidence="2" key="1">
    <citation type="submission" date="2011-12" db="EMBL/GenBank/DDBJ databases">
        <title>Complete genome sequence of Streptomyces cattleya strain DSM 46488.</title>
        <authorList>
            <person name="Ou H.-Y."/>
            <person name="Li P."/>
            <person name="Zhao C."/>
            <person name="O'Hagan D."/>
            <person name="Deng Z."/>
        </authorList>
    </citation>
    <scope>NUCLEOTIDE SEQUENCE [LARGE SCALE GENOMIC DNA]</scope>
    <source>
        <strain evidence="2">ATCC 35852 / DSM 46488 / JCM 4925 / NBRC 14057 / NRRL 8057</strain>
        <plasmid evidence="2">Plasmid pSCATT</plasmid>
    </source>
</reference>
<evidence type="ECO:0000313" key="2">
    <source>
        <dbReference type="Proteomes" id="UP000007842"/>
    </source>
</evidence>
<dbReference type="HOGENOM" id="CLU_1239286_0_0_11"/>
<geneLocation type="plasmid" evidence="1 2">
    <name>pSCATT</name>
</geneLocation>